<feature type="transmembrane region" description="Helical" evidence="1">
    <location>
        <begin position="143"/>
        <end position="161"/>
    </location>
</feature>
<organism evidence="2 3">
    <name type="scientific">Ginsengibacter hankyongi</name>
    <dbReference type="NCBI Taxonomy" id="2607284"/>
    <lineage>
        <taxon>Bacteria</taxon>
        <taxon>Pseudomonadati</taxon>
        <taxon>Bacteroidota</taxon>
        <taxon>Chitinophagia</taxon>
        <taxon>Chitinophagales</taxon>
        <taxon>Chitinophagaceae</taxon>
        <taxon>Ginsengibacter</taxon>
    </lineage>
</organism>
<name>A0A5J5IP81_9BACT</name>
<dbReference type="InterPro" id="IPR018688">
    <property type="entry name" value="PpoB2-like"/>
</dbReference>
<protein>
    <submittedName>
        <fullName evidence="2">DUF2182 domain-containing protein</fullName>
    </submittedName>
</protein>
<keyword evidence="3" id="KW-1185">Reference proteome</keyword>
<comment type="caution">
    <text evidence="2">The sequence shown here is derived from an EMBL/GenBank/DDBJ whole genome shotgun (WGS) entry which is preliminary data.</text>
</comment>
<dbReference type="Pfam" id="PF09948">
    <property type="entry name" value="PpoB2"/>
    <property type="match status" value="1"/>
</dbReference>
<keyword evidence="1" id="KW-1133">Transmembrane helix</keyword>
<reference evidence="2 3" key="1">
    <citation type="submission" date="2019-09" db="EMBL/GenBank/DDBJ databases">
        <title>Draft genome sequence of Ginsengibacter sp. BR5-29.</title>
        <authorList>
            <person name="Im W.-T."/>
        </authorList>
    </citation>
    <scope>NUCLEOTIDE SEQUENCE [LARGE SCALE GENOMIC DNA]</scope>
    <source>
        <strain evidence="2 3">BR5-29</strain>
    </source>
</reference>
<evidence type="ECO:0000313" key="3">
    <source>
        <dbReference type="Proteomes" id="UP000326903"/>
    </source>
</evidence>
<keyword evidence="1" id="KW-0812">Transmembrane</keyword>
<feature type="transmembrane region" description="Helical" evidence="1">
    <location>
        <begin position="16"/>
        <end position="37"/>
    </location>
</feature>
<dbReference type="Proteomes" id="UP000326903">
    <property type="component" value="Unassembled WGS sequence"/>
</dbReference>
<feature type="transmembrane region" description="Helical" evidence="1">
    <location>
        <begin position="200"/>
        <end position="229"/>
    </location>
</feature>
<evidence type="ECO:0000256" key="1">
    <source>
        <dbReference type="SAM" id="Phobius"/>
    </source>
</evidence>
<accession>A0A5J5IP81</accession>
<sequence>MIKSGPLENLLKKDRFITIVGLVIISALSWLYIIYLYRQMAVMNMNAAFFAMPMTQYWTVTDFVLLFVMWLVMMIAMMTPSVTPLILIFAMVNRKKREAQSPFIHTGYLLAGYFLIWAGFSLLATVLQWALQQVSLLNAEMKTTSKILGATILVVAGIFQFTRWKKACLHHCSTPLNFIHRNWKEGKKGALQMGIKNGTYCLGCCWVLMVLLFFSGIMNLLWIALIALFVLIEKTVPHPKWISSVAGIALIVYGIIVMMY</sequence>
<evidence type="ECO:0000313" key="2">
    <source>
        <dbReference type="EMBL" id="KAA9042133.1"/>
    </source>
</evidence>
<dbReference type="AlphaFoldDB" id="A0A5J5IP81"/>
<keyword evidence="1" id="KW-0472">Membrane</keyword>
<feature type="transmembrane region" description="Helical" evidence="1">
    <location>
        <begin position="241"/>
        <end position="259"/>
    </location>
</feature>
<dbReference type="EMBL" id="VYQF01000001">
    <property type="protein sequence ID" value="KAA9042133.1"/>
    <property type="molecule type" value="Genomic_DNA"/>
</dbReference>
<proteinExistence type="predicted"/>
<gene>
    <name evidence="2" type="ORF">FW778_08980</name>
</gene>
<feature type="transmembrane region" description="Helical" evidence="1">
    <location>
        <begin position="110"/>
        <end position="131"/>
    </location>
</feature>
<feature type="transmembrane region" description="Helical" evidence="1">
    <location>
        <begin position="57"/>
        <end position="90"/>
    </location>
</feature>